<dbReference type="RefSeq" id="WP_004352751.1">
    <property type="nucleotide sequence ID" value="NZ_AEXO01000055.1"/>
</dbReference>
<gene>
    <name evidence="3" type="ORF">HMPREF9303_0401</name>
</gene>
<evidence type="ECO:0000259" key="2">
    <source>
        <dbReference type="Pfam" id="PF18291"/>
    </source>
</evidence>
<evidence type="ECO:0000256" key="1">
    <source>
        <dbReference type="ARBA" id="ARBA00023125"/>
    </source>
</evidence>
<dbReference type="GO" id="GO:0003677">
    <property type="term" value="F:DNA binding"/>
    <property type="evidence" value="ECO:0007669"/>
    <property type="project" value="UniProtKB-KW"/>
</dbReference>
<organism evidence="3 4">
    <name type="scientific">Prevotella denticola CRIS 18C-A</name>
    <dbReference type="NCBI Taxonomy" id="944557"/>
    <lineage>
        <taxon>Bacteria</taxon>
        <taxon>Pseudomonadati</taxon>
        <taxon>Bacteroidota</taxon>
        <taxon>Bacteroidia</taxon>
        <taxon>Bacteroidales</taxon>
        <taxon>Prevotellaceae</taxon>
        <taxon>Prevotella</taxon>
    </lineage>
</organism>
<keyword evidence="4" id="KW-1185">Reference proteome</keyword>
<dbReference type="InterPro" id="IPR010992">
    <property type="entry name" value="IHF-like_DNA-bd_dom_sf"/>
</dbReference>
<dbReference type="EMBL" id="AEXO01000055">
    <property type="protein sequence ID" value="EGC86714.1"/>
    <property type="molecule type" value="Genomic_DNA"/>
</dbReference>
<comment type="caution">
    <text evidence="3">The sequence shown here is derived from an EMBL/GenBank/DDBJ whole genome shotgun (WGS) entry which is preliminary data.</text>
</comment>
<reference evidence="3 4" key="1">
    <citation type="submission" date="2011-02" db="EMBL/GenBank/DDBJ databases">
        <authorList>
            <person name="Durkin A.S."/>
            <person name="Madupu R."/>
            <person name="Torralba M."/>
            <person name="Gillis M."/>
            <person name="Methe B."/>
            <person name="Sutton G."/>
            <person name="Nelson K.E."/>
        </authorList>
    </citation>
    <scope>NUCLEOTIDE SEQUENCE [LARGE SCALE GENOMIC DNA]</scope>
    <source>
        <strain evidence="3 4">CRIS 18C-A</strain>
    </source>
</reference>
<evidence type="ECO:0000313" key="3">
    <source>
        <dbReference type="EMBL" id="EGC86714.1"/>
    </source>
</evidence>
<dbReference type="Pfam" id="PF18291">
    <property type="entry name" value="HU-HIG"/>
    <property type="match status" value="1"/>
</dbReference>
<keyword evidence="1 3" id="KW-0238">DNA-binding</keyword>
<protein>
    <submittedName>
        <fullName evidence="3">Putative DNA-binding protein</fullName>
    </submittedName>
</protein>
<dbReference type="InterPro" id="IPR041607">
    <property type="entry name" value="HU-HIG"/>
</dbReference>
<evidence type="ECO:0000313" key="4">
    <source>
        <dbReference type="Proteomes" id="UP000003155"/>
    </source>
</evidence>
<accession>F0H646</accession>
<dbReference type="Gene3D" id="4.10.520.10">
    <property type="entry name" value="IHF-like DNA-binding proteins"/>
    <property type="match status" value="1"/>
</dbReference>
<feature type="domain" description="HU" evidence="2">
    <location>
        <begin position="1"/>
        <end position="125"/>
    </location>
</feature>
<dbReference type="Proteomes" id="UP000003155">
    <property type="component" value="Unassembled WGS sequence"/>
</dbReference>
<dbReference type="SUPFAM" id="SSF47729">
    <property type="entry name" value="IHF-like DNA-binding proteins"/>
    <property type="match status" value="1"/>
</dbReference>
<proteinExistence type="predicted"/>
<sequence>MTVNYKLLRTSGKLAGRTALRIIPVKKEVTGIEKLCQRIQQATSLTTADIIGTVAALKTELAEELKSGNTVHLPGIGFFSLALKGDMYEDPKTHRHHLRNVAVRKIRFRPDKDFHEALGEMEFENKTYKDGTPSLPMRPTVNAALEELFGESPIMTVSDLRHRLNLSTTYAYRLAAQLEREKKIINIGSRYRKIYRKA</sequence>
<dbReference type="AlphaFoldDB" id="F0H646"/>
<name>F0H646_9BACT</name>